<dbReference type="CDD" id="cd07025">
    <property type="entry name" value="Peptidase_S66"/>
    <property type="match status" value="1"/>
</dbReference>
<dbReference type="GO" id="GO:0006508">
    <property type="term" value="P:proteolysis"/>
    <property type="evidence" value="ECO:0007669"/>
    <property type="project" value="UniProtKB-KW"/>
</dbReference>
<dbReference type="SUPFAM" id="SSF141986">
    <property type="entry name" value="LD-carboxypeptidase A C-terminal domain-like"/>
    <property type="match status" value="1"/>
</dbReference>
<feature type="domain" description="LD-carboxypeptidase N-terminal" evidence="7">
    <location>
        <begin position="14"/>
        <end position="129"/>
    </location>
</feature>
<evidence type="ECO:0000256" key="6">
    <source>
        <dbReference type="PIRSR" id="PIRSR028757-1"/>
    </source>
</evidence>
<dbReference type="GO" id="GO:0004180">
    <property type="term" value="F:carboxypeptidase activity"/>
    <property type="evidence" value="ECO:0007669"/>
    <property type="project" value="UniProtKB-KW"/>
</dbReference>
<dbReference type="SUPFAM" id="SSF52317">
    <property type="entry name" value="Class I glutamine amidotransferase-like"/>
    <property type="match status" value="1"/>
</dbReference>
<feature type="active site" description="Charge relay system" evidence="6">
    <location>
        <position position="273"/>
    </location>
</feature>
<evidence type="ECO:0000256" key="2">
    <source>
        <dbReference type="ARBA" id="ARBA00022645"/>
    </source>
</evidence>
<comment type="caution">
    <text evidence="9">The sequence shown here is derived from an EMBL/GenBank/DDBJ whole genome shotgun (WGS) entry which is preliminary data.</text>
</comment>
<keyword evidence="10" id="KW-1185">Reference proteome</keyword>
<keyword evidence="2" id="KW-0121">Carboxypeptidase</keyword>
<dbReference type="InterPro" id="IPR003507">
    <property type="entry name" value="S66_fam"/>
</dbReference>
<keyword evidence="3" id="KW-0645">Protease</keyword>
<accession>A0A937KGR8</accession>
<comment type="similarity">
    <text evidence="1">Belongs to the peptidase S66 family.</text>
</comment>
<dbReference type="Proteomes" id="UP000614216">
    <property type="component" value="Unassembled WGS sequence"/>
</dbReference>
<dbReference type="Gene3D" id="3.40.50.10740">
    <property type="entry name" value="Class I glutamine amidotransferase-like"/>
    <property type="match status" value="1"/>
</dbReference>
<evidence type="ECO:0000313" key="10">
    <source>
        <dbReference type="Proteomes" id="UP000614216"/>
    </source>
</evidence>
<dbReference type="PANTHER" id="PTHR30237:SF2">
    <property type="entry name" value="MUREIN TETRAPEPTIDE CARBOXYPEPTIDASE"/>
    <property type="match status" value="1"/>
</dbReference>
<keyword evidence="5" id="KW-0720">Serine protease</keyword>
<evidence type="ECO:0000256" key="3">
    <source>
        <dbReference type="ARBA" id="ARBA00022670"/>
    </source>
</evidence>
<evidence type="ECO:0000313" key="9">
    <source>
        <dbReference type="EMBL" id="MBL6449720.1"/>
    </source>
</evidence>
<dbReference type="InterPro" id="IPR027478">
    <property type="entry name" value="LdcA_N"/>
</dbReference>
<dbReference type="AlphaFoldDB" id="A0A937KGR8"/>
<protein>
    <submittedName>
        <fullName evidence="9">LD-carboxypeptidase</fullName>
    </submittedName>
</protein>
<dbReference type="InterPro" id="IPR029062">
    <property type="entry name" value="Class_I_gatase-like"/>
</dbReference>
<dbReference type="PIRSF" id="PIRSF028757">
    <property type="entry name" value="LD-carboxypeptidase"/>
    <property type="match status" value="1"/>
</dbReference>
<dbReference type="GO" id="GO:0008236">
    <property type="term" value="F:serine-type peptidase activity"/>
    <property type="evidence" value="ECO:0007669"/>
    <property type="project" value="UniProtKB-KW"/>
</dbReference>
<name>A0A937KGR8_9BACT</name>
<sequence length="301" mass="33479">MLKRPELLRTGDKVGVVAPSRVITEIQMAKAFEVFGEWGLDVKRGESLLAKDGYFAGSDDQRRLDLQHMIDDPEIKAIFCARGGYGMTRIIDQVDLSNVEKRPKWIIGFSDITALHLALNAQGVESIHGLMPVQYDYMGVEESLSSLKQLLFEGALNYEVAPDAMNKEGEVVAEVIGGNLSLVAESLGTDTEVATEGKILLLEEIDEYLYKIDRMFMQLRRSGKLRNLAGVIIGDFSQMKDTQIPFGKSVLDLIADHFKDLDIPVAYNFPVGHEAKNLAIPIGREVRLEVLKDVVRLSNVL</sequence>
<dbReference type="InterPro" id="IPR027461">
    <property type="entry name" value="Carboxypeptidase_A_C_sf"/>
</dbReference>
<dbReference type="RefSeq" id="WP_202859266.1">
    <property type="nucleotide sequence ID" value="NZ_JAEUGD010000067.1"/>
</dbReference>
<feature type="domain" description="LD-carboxypeptidase C-terminal" evidence="8">
    <location>
        <begin position="174"/>
        <end position="288"/>
    </location>
</feature>
<evidence type="ECO:0000256" key="1">
    <source>
        <dbReference type="ARBA" id="ARBA00010233"/>
    </source>
</evidence>
<dbReference type="InterPro" id="IPR040921">
    <property type="entry name" value="Peptidase_S66C"/>
</dbReference>
<gene>
    <name evidence="9" type="ORF">JMN32_25645</name>
</gene>
<reference evidence="9" key="1">
    <citation type="submission" date="2021-01" db="EMBL/GenBank/DDBJ databases">
        <title>Fulvivirga kasyanovii gen. nov., sp nov., a novel member of the phylum Bacteroidetes isolated from seawater in a mussel farm.</title>
        <authorList>
            <person name="Zhao L.-H."/>
            <person name="Wang Z.-J."/>
        </authorList>
    </citation>
    <scope>NUCLEOTIDE SEQUENCE</scope>
    <source>
        <strain evidence="9">29W222</strain>
    </source>
</reference>
<feature type="active site" description="Charge relay system" evidence="6">
    <location>
        <position position="203"/>
    </location>
</feature>
<evidence type="ECO:0000259" key="7">
    <source>
        <dbReference type="Pfam" id="PF02016"/>
    </source>
</evidence>
<dbReference type="Pfam" id="PF17676">
    <property type="entry name" value="Peptidase_S66C"/>
    <property type="match status" value="1"/>
</dbReference>
<dbReference type="InterPro" id="IPR040449">
    <property type="entry name" value="Peptidase_S66_N"/>
</dbReference>
<proteinExistence type="inferred from homology"/>
<dbReference type="EMBL" id="JAEUGD010000067">
    <property type="protein sequence ID" value="MBL6449720.1"/>
    <property type="molecule type" value="Genomic_DNA"/>
</dbReference>
<evidence type="ECO:0000256" key="4">
    <source>
        <dbReference type="ARBA" id="ARBA00022801"/>
    </source>
</evidence>
<dbReference type="Gene3D" id="3.50.30.60">
    <property type="entry name" value="LD-carboxypeptidase A C-terminal domain-like"/>
    <property type="match status" value="1"/>
</dbReference>
<feature type="active site" description="Nucleophile" evidence="6">
    <location>
        <position position="110"/>
    </location>
</feature>
<evidence type="ECO:0000256" key="5">
    <source>
        <dbReference type="ARBA" id="ARBA00022825"/>
    </source>
</evidence>
<evidence type="ECO:0000259" key="8">
    <source>
        <dbReference type="Pfam" id="PF17676"/>
    </source>
</evidence>
<keyword evidence="4" id="KW-0378">Hydrolase</keyword>
<dbReference type="PANTHER" id="PTHR30237">
    <property type="entry name" value="MURAMOYLTETRAPEPTIDE CARBOXYPEPTIDASE"/>
    <property type="match status" value="1"/>
</dbReference>
<organism evidence="9 10">
    <name type="scientific">Fulvivirga marina</name>
    <dbReference type="NCBI Taxonomy" id="2494733"/>
    <lineage>
        <taxon>Bacteria</taxon>
        <taxon>Pseudomonadati</taxon>
        <taxon>Bacteroidota</taxon>
        <taxon>Cytophagia</taxon>
        <taxon>Cytophagales</taxon>
        <taxon>Fulvivirgaceae</taxon>
        <taxon>Fulvivirga</taxon>
    </lineage>
</organism>
<dbReference type="Pfam" id="PF02016">
    <property type="entry name" value="Peptidase_S66"/>
    <property type="match status" value="1"/>
</dbReference>